<evidence type="ECO:0000313" key="3">
    <source>
        <dbReference type="Proteomes" id="UP000540506"/>
    </source>
</evidence>
<evidence type="ECO:0000313" key="2">
    <source>
        <dbReference type="EMBL" id="MBB4924584.1"/>
    </source>
</evidence>
<accession>A0A7W7VWE1</accession>
<feature type="compositionally biased region" description="Basic residues" evidence="1">
    <location>
        <begin position="170"/>
        <end position="181"/>
    </location>
</feature>
<feature type="region of interest" description="Disordered" evidence="1">
    <location>
        <begin position="170"/>
        <end position="194"/>
    </location>
</feature>
<evidence type="ECO:0000256" key="1">
    <source>
        <dbReference type="SAM" id="MobiDB-lite"/>
    </source>
</evidence>
<comment type="caution">
    <text evidence="2">The sequence shown here is derived from an EMBL/GenBank/DDBJ whole genome shotgun (WGS) entry which is preliminary data.</text>
</comment>
<dbReference type="EMBL" id="JACHJV010000001">
    <property type="protein sequence ID" value="MBB4924584.1"/>
    <property type="molecule type" value="Genomic_DNA"/>
</dbReference>
<dbReference type="AlphaFoldDB" id="A0A7W7VWE1"/>
<feature type="compositionally biased region" description="Pro residues" evidence="1">
    <location>
        <begin position="575"/>
        <end position="586"/>
    </location>
</feature>
<feature type="compositionally biased region" description="Basic and acidic residues" evidence="1">
    <location>
        <begin position="182"/>
        <end position="193"/>
    </location>
</feature>
<organism evidence="2 3">
    <name type="scientific">Kitasatospora kifunensis</name>
    <name type="common">Streptomyces kifunensis</name>
    <dbReference type="NCBI Taxonomy" id="58351"/>
    <lineage>
        <taxon>Bacteria</taxon>
        <taxon>Bacillati</taxon>
        <taxon>Actinomycetota</taxon>
        <taxon>Actinomycetes</taxon>
        <taxon>Kitasatosporales</taxon>
        <taxon>Streptomycetaceae</taxon>
        <taxon>Kitasatospora</taxon>
    </lineage>
</organism>
<evidence type="ECO:0008006" key="4">
    <source>
        <dbReference type="Google" id="ProtNLM"/>
    </source>
</evidence>
<keyword evidence="3" id="KW-1185">Reference proteome</keyword>
<dbReference type="Proteomes" id="UP000540506">
    <property type="component" value="Unassembled WGS sequence"/>
</dbReference>
<dbReference type="RefSeq" id="WP_184936510.1">
    <property type="nucleotide sequence ID" value="NZ_JACHJV010000001.1"/>
</dbReference>
<name>A0A7W7VWE1_KITKI</name>
<gene>
    <name evidence="2" type="ORF">FHR34_003577</name>
</gene>
<reference evidence="2 3" key="1">
    <citation type="submission" date="2020-08" db="EMBL/GenBank/DDBJ databases">
        <title>Sequencing the genomes of 1000 actinobacteria strains.</title>
        <authorList>
            <person name="Klenk H.-P."/>
        </authorList>
    </citation>
    <scope>NUCLEOTIDE SEQUENCE [LARGE SCALE GENOMIC DNA]</scope>
    <source>
        <strain evidence="2 3">DSM 41654</strain>
    </source>
</reference>
<sequence length="586" mass="62940">MIASIGGGSSTMGLLKYLFGPGQHNEHNDPHIVGSWDGFAPDPGREPDVTFTQLRDALDLRVVQAGERAPKEHVWHCSVRAASTDRLLSDDEWNRIAQRIVVAAGVAPEGDPDGCRWIAVRHADDHIHILATLVRGNLTQPRIRGDWGRVESELTLIENELGLLSLAHTRTKDRHSGPKRPTRAELRKAERRNLPQTPRETLRTAVRQSLAGAATEEEFLRRLAEHGIRTSTRRAPSGDALGYKFALPGDRNAKNAPVWFSGSKLDPDLSLPKIRARLAAGAAEPVYPDPNEYTWPASGRHQASTTIDHALATLADDQSDDRAAATISGSIEILDALAATSPVLSRKEIAQAARAFDRTGLTHTRAAKTDLRAMRSAARAVLNAGPAVGRAEDGTAAATILSSLVLLAVVIAKWHTARGHEYQAQAANAAADHLRTAYTRHAAKPMAVLDLHGQRLPQSAQDRQVAAIRQALPAAEATKLLNENGWNAFAATLAEAEAAGHDPAVLLAQAAGRRELASADSATAVLNWRIRRDAGLPTTPAVAKPSTRTGAARIRTTATGRTVAMPVNPAAQPRPSAPPTPLTRRR</sequence>
<proteinExistence type="predicted"/>
<feature type="region of interest" description="Disordered" evidence="1">
    <location>
        <begin position="561"/>
        <end position="586"/>
    </location>
</feature>
<protein>
    <recommendedName>
        <fullName evidence="4">Mobilization protein</fullName>
    </recommendedName>
</protein>